<accession>A0ABN9TI82</accession>
<sequence>AVLASGKPRQLAAGARARAPAGAGRGLRGRAAWSAGWAARLSRRPSGDSAASGRGSPPSSSPRGSASRAAGRRRTSWRRRAQGLPGVGEDQGPRRDPPARRARGLPQARRAAAPGVLRGAVAPLLAHGGPGETTRQADCGGLPRRHGRARAGKLAALAISGEGDVGFGALSGRSGGAAEAPHERQAELQAASARGSGQPRPPAGCLPRVASLGRASMMSLQVDPEDAARSASSRIPIAEFPRLPDRGQGFWSEPWFGACIVSVLSAVLVSITHAVNSSRISEAGPEDDTTLTKTLLGLIWAEAVTAVLATLYIVFAGAGVIKRSPDTCYPMPVEVEERLRRRETTEGMENIKGNSQRGLPDGTYCVRCLVWRQKEKKAHHCNTCQRCVTGPRPVRCAAVCLSRCPCPSGIPAYADMRSNQDMVFRLDGQSRLVSALVVAPFRDMLYRLCFLSAAMQSAQLIWQGFDHHCGVFGRCIVLLHQG</sequence>
<feature type="region of interest" description="Disordered" evidence="1">
    <location>
        <begin position="172"/>
        <end position="204"/>
    </location>
</feature>
<keyword evidence="4" id="KW-1185">Reference proteome</keyword>
<feature type="compositionally biased region" description="Basic residues" evidence="1">
    <location>
        <begin position="70"/>
        <end position="81"/>
    </location>
</feature>
<dbReference type="EMBL" id="CAUYUJ010014725">
    <property type="protein sequence ID" value="CAK0845257.1"/>
    <property type="molecule type" value="Genomic_DNA"/>
</dbReference>
<feature type="compositionally biased region" description="Low complexity" evidence="1">
    <location>
        <begin position="47"/>
        <end position="69"/>
    </location>
</feature>
<evidence type="ECO:0000256" key="1">
    <source>
        <dbReference type="SAM" id="MobiDB-lite"/>
    </source>
</evidence>
<keyword evidence="2" id="KW-1133">Transmembrane helix</keyword>
<gene>
    <name evidence="3" type="ORF">PCOR1329_LOCUS39101</name>
</gene>
<feature type="transmembrane region" description="Helical" evidence="2">
    <location>
        <begin position="295"/>
        <end position="321"/>
    </location>
</feature>
<evidence type="ECO:0000313" key="4">
    <source>
        <dbReference type="Proteomes" id="UP001189429"/>
    </source>
</evidence>
<evidence type="ECO:0000256" key="2">
    <source>
        <dbReference type="SAM" id="Phobius"/>
    </source>
</evidence>
<protein>
    <recommendedName>
        <fullName evidence="5">Palmitoyltransferase</fullName>
    </recommendedName>
</protein>
<keyword evidence="2" id="KW-0472">Membrane</keyword>
<feature type="non-terminal residue" evidence="3">
    <location>
        <position position="1"/>
    </location>
</feature>
<feature type="compositionally biased region" description="Low complexity" evidence="1">
    <location>
        <begin position="12"/>
        <end position="22"/>
    </location>
</feature>
<evidence type="ECO:0008006" key="5">
    <source>
        <dbReference type="Google" id="ProtNLM"/>
    </source>
</evidence>
<name>A0ABN9TI82_9DINO</name>
<feature type="compositionally biased region" description="Low complexity" evidence="1">
    <location>
        <begin position="29"/>
        <end position="40"/>
    </location>
</feature>
<proteinExistence type="predicted"/>
<feature type="region of interest" description="Disordered" evidence="1">
    <location>
        <begin position="1"/>
        <end position="146"/>
    </location>
</feature>
<dbReference type="Proteomes" id="UP001189429">
    <property type="component" value="Unassembled WGS sequence"/>
</dbReference>
<evidence type="ECO:0000313" key="3">
    <source>
        <dbReference type="EMBL" id="CAK0845257.1"/>
    </source>
</evidence>
<reference evidence="3" key="1">
    <citation type="submission" date="2023-10" db="EMBL/GenBank/DDBJ databases">
        <authorList>
            <person name="Chen Y."/>
            <person name="Shah S."/>
            <person name="Dougan E. K."/>
            <person name="Thang M."/>
            <person name="Chan C."/>
        </authorList>
    </citation>
    <scope>NUCLEOTIDE SEQUENCE [LARGE SCALE GENOMIC DNA]</scope>
</reference>
<keyword evidence="2" id="KW-0812">Transmembrane</keyword>
<comment type="caution">
    <text evidence="3">The sequence shown here is derived from an EMBL/GenBank/DDBJ whole genome shotgun (WGS) entry which is preliminary data.</text>
</comment>
<organism evidence="3 4">
    <name type="scientific">Prorocentrum cordatum</name>
    <dbReference type="NCBI Taxonomy" id="2364126"/>
    <lineage>
        <taxon>Eukaryota</taxon>
        <taxon>Sar</taxon>
        <taxon>Alveolata</taxon>
        <taxon>Dinophyceae</taxon>
        <taxon>Prorocentrales</taxon>
        <taxon>Prorocentraceae</taxon>
        <taxon>Prorocentrum</taxon>
    </lineage>
</organism>